<dbReference type="Gene3D" id="3.40.50.1820">
    <property type="entry name" value="alpha/beta hydrolase"/>
    <property type="match status" value="1"/>
</dbReference>
<dbReference type="PANTHER" id="PTHR43433:SF5">
    <property type="entry name" value="AB HYDROLASE-1 DOMAIN-CONTAINING PROTEIN"/>
    <property type="match status" value="1"/>
</dbReference>
<evidence type="ECO:0000313" key="3">
    <source>
        <dbReference type="Proteomes" id="UP000053859"/>
    </source>
</evidence>
<dbReference type="InterPro" id="IPR050471">
    <property type="entry name" value="AB_hydrolase"/>
</dbReference>
<dbReference type="PANTHER" id="PTHR43433">
    <property type="entry name" value="HYDROLASE, ALPHA/BETA FOLD FAMILY PROTEIN"/>
    <property type="match status" value="1"/>
</dbReference>
<protein>
    <recommendedName>
        <fullName evidence="1">AB hydrolase-1 domain-containing protein</fullName>
    </recommendedName>
</protein>
<organism evidence="2 3">
    <name type="scientific">Streptomyces azureus</name>
    <dbReference type="NCBI Taxonomy" id="146537"/>
    <lineage>
        <taxon>Bacteria</taxon>
        <taxon>Bacillati</taxon>
        <taxon>Actinomycetota</taxon>
        <taxon>Actinomycetes</taxon>
        <taxon>Kitasatosporales</taxon>
        <taxon>Streptomycetaceae</taxon>
        <taxon>Streptomyces</taxon>
    </lineage>
</organism>
<proteinExistence type="predicted"/>
<feature type="domain" description="AB hydrolase-1" evidence="1">
    <location>
        <begin position="23"/>
        <end position="243"/>
    </location>
</feature>
<dbReference type="InterPro" id="IPR000073">
    <property type="entry name" value="AB_hydrolase_1"/>
</dbReference>
<name>A0A0K8PE86_STRAJ</name>
<evidence type="ECO:0000259" key="1">
    <source>
        <dbReference type="Pfam" id="PF12697"/>
    </source>
</evidence>
<dbReference type="Proteomes" id="UP000053859">
    <property type="component" value="Unassembled WGS sequence"/>
</dbReference>
<dbReference type="Pfam" id="PF12697">
    <property type="entry name" value="Abhydrolase_6"/>
    <property type="match status" value="1"/>
</dbReference>
<dbReference type="SUPFAM" id="SSF53474">
    <property type="entry name" value="alpha/beta-Hydrolases"/>
    <property type="match status" value="1"/>
</dbReference>
<keyword evidence="3" id="KW-1185">Reference proteome</keyword>
<dbReference type="AlphaFoldDB" id="A0A0K8PE86"/>
<evidence type="ECO:0000313" key="2">
    <source>
        <dbReference type="EMBL" id="GAP46211.1"/>
    </source>
</evidence>
<dbReference type="EMBL" id="DF968205">
    <property type="protein sequence ID" value="GAP46211.1"/>
    <property type="molecule type" value="Genomic_DNA"/>
</dbReference>
<dbReference type="InterPro" id="IPR029058">
    <property type="entry name" value="AB_hydrolase_fold"/>
</dbReference>
<reference evidence="2" key="1">
    <citation type="journal article" date="2015" name="Genome Announc.">
        <title>Draft Genome Sequence of Thiostrepton-Producing Streptomyces azureus ATCC 14921.</title>
        <authorList>
            <person name="Sakihara K."/>
            <person name="Maeda J."/>
            <person name="Tashiro K."/>
            <person name="Fujino Y."/>
            <person name="Kuhara S."/>
            <person name="Ohshima T."/>
            <person name="Ogata S."/>
            <person name="Doi K."/>
        </authorList>
    </citation>
    <scope>NUCLEOTIDE SEQUENCE [LARGE SCALE GENOMIC DNA]</scope>
    <source>
        <strain evidence="2">ATCC14921</strain>
    </source>
</reference>
<sequence length="258" mass="27760">MHKVVSRDGTTIAYEKAGEGPPVVLLGGGFRDHTAFDTLIPYLAPHCTVYAYDRRGRGQSGDSPDYTVEKEIEDLQAVIDEAGGRAAVFGGSSGAILALEAALAGARISRLALLEPPYRVPGFRTPPAGFAERLDALLAEGRRGEAVEYFLGEHVGFPPEWIKEWKDSPLWPSNEALAHTLPYDTAVMGDGRVPVERMAGLRMETLVINSDHTGDWLLAAAEATAAALPNGRRLELPGVWHRVLPEVLGPVLVAFVTA</sequence>
<dbReference type="RefSeq" id="WP_059415154.1">
    <property type="nucleotide sequence ID" value="NZ_DF968205.1"/>
</dbReference>
<accession>A0A0K8PE86</accession>
<gene>
    <name evidence="2" type="ORF">SAZU_0948</name>
</gene>
<dbReference type="OrthoDB" id="63519at2"/>
<dbReference type="GO" id="GO:0003824">
    <property type="term" value="F:catalytic activity"/>
    <property type="evidence" value="ECO:0007669"/>
    <property type="project" value="UniProtKB-ARBA"/>
</dbReference>
<dbReference type="PATRIC" id="fig|146537.3.peg.997"/>